<keyword evidence="2" id="KW-0238">DNA-binding</keyword>
<protein>
    <submittedName>
        <fullName evidence="5">MarR family</fullName>
    </submittedName>
</protein>
<dbReference type="InterPro" id="IPR036390">
    <property type="entry name" value="WH_DNA-bd_sf"/>
</dbReference>
<name>A0A1C6HNW3_9FIRM</name>
<dbReference type="SMART" id="SM00347">
    <property type="entry name" value="HTH_MARR"/>
    <property type="match status" value="1"/>
</dbReference>
<evidence type="ECO:0000256" key="3">
    <source>
        <dbReference type="ARBA" id="ARBA00023163"/>
    </source>
</evidence>
<dbReference type="GO" id="GO:0003677">
    <property type="term" value="F:DNA binding"/>
    <property type="evidence" value="ECO:0007669"/>
    <property type="project" value="UniProtKB-KW"/>
</dbReference>
<dbReference type="PANTHER" id="PTHR35790:SF4">
    <property type="entry name" value="HTH-TYPE TRANSCRIPTIONAL REGULATOR PCHR"/>
    <property type="match status" value="1"/>
</dbReference>
<dbReference type="InterPro" id="IPR052067">
    <property type="entry name" value="Metal_resp_HTH_trans_reg"/>
</dbReference>
<dbReference type="Gene3D" id="1.10.10.10">
    <property type="entry name" value="Winged helix-like DNA-binding domain superfamily/Winged helix DNA-binding domain"/>
    <property type="match status" value="1"/>
</dbReference>
<organism evidence="5">
    <name type="scientific">uncultured Anaerotruncus sp</name>
    <dbReference type="NCBI Taxonomy" id="905011"/>
    <lineage>
        <taxon>Bacteria</taxon>
        <taxon>Bacillati</taxon>
        <taxon>Bacillota</taxon>
        <taxon>Clostridia</taxon>
        <taxon>Eubacteriales</taxon>
        <taxon>Oscillospiraceae</taxon>
        <taxon>Anaerotruncus</taxon>
        <taxon>environmental samples</taxon>
    </lineage>
</organism>
<dbReference type="AlphaFoldDB" id="A0A1C6HNW3"/>
<gene>
    <name evidence="5" type="ORF">SAMEA3545359_00959</name>
</gene>
<feature type="domain" description="HTH marR-type" evidence="4">
    <location>
        <begin position="1"/>
        <end position="137"/>
    </location>
</feature>
<dbReference type="PANTHER" id="PTHR35790">
    <property type="entry name" value="HTH-TYPE TRANSCRIPTIONAL REGULATOR PCHR"/>
    <property type="match status" value="1"/>
</dbReference>
<keyword evidence="1" id="KW-0805">Transcription regulation</keyword>
<dbReference type="PROSITE" id="PS50995">
    <property type="entry name" value="HTH_MARR_2"/>
    <property type="match status" value="1"/>
</dbReference>
<dbReference type="InterPro" id="IPR000835">
    <property type="entry name" value="HTH_MarR-typ"/>
</dbReference>
<evidence type="ECO:0000259" key="4">
    <source>
        <dbReference type="PROSITE" id="PS50995"/>
    </source>
</evidence>
<dbReference type="SUPFAM" id="SSF46785">
    <property type="entry name" value="Winged helix' DNA-binding domain"/>
    <property type="match status" value="1"/>
</dbReference>
<evidence type="ECO:0000313" key="5">
    <source>
        <dbReference type="EMBL" id="SCJ59316.1"/>
    </source>
</evidence>
<reference evidence="5" key="1">
    <citation type="submission" date="2015-09" db="EMBL/GenBank/DDBJ databases">
        <authorList>
            <consortium name="Pathogen Informatics"/>
        </authorList>
    </citation>
    <scope>NUCLEOTIDE SEQUENCE</scope>
    <source>
        <strain evidence="5">2789STDY5834896</strain>
    </source>
</reference>
<evidence type="ECO:0000256" key="1">
    <source>
        <dbReference type="ARBA" id="ARBA00023015"/>
    </source>
</evidence>
<accession>A0A1C6HNW3</accession>
<evidence type="ECO:0000256" key="2">
    <source>
        <dbReference type="ARBA" id="ARBA00023125"/>
    </source>
</evidence>
<keyword evidence="3" id="KW-0804">Transcription</keyword>
<dbReference type="InterPro" id="IPR036388">
    <property type="entry name" value="WH-like_DNA-bd_sf"/>
</dbReference>
<dbReference type="EMBL" id="FMHG01000001">
    <property type="protein sequence ID" value="SCJ59316.1"/>
    <property type="molecule type" value="Genomic_DNA"/>
</dbReference>
<proteinExistence type="predicted"/>
<dbReference type="GO" id="GO:0003700">
    <property type="term" value="F:DNA-binding transcription factor activity"/>
    <property type="evidence" value="ECO:0007669"/>
    <property type="project" value="InterPro"/>
</dbReference>
<sequence>MELLQLLAQFLERQDLLSKLTESERLHGYGYSDVHAIAAIAAIDHANVTKIAAHLHMTRGAVSKIAKRLRHSGCITPYTEPGNKKEVYYHLTEKGAALCAEHDARHRQWQQRDQAFLRRCDQRQLQAVTRFMRDYNAYLQEQIQQLGGR</sequence>
<dbReference type="Pfam" id="PF01047">
    <property type="entry name" value="MarR"/>
    <property type="match status" value="1"/>
</dbReference>